<evidence type="ECO:0000313" key="1">
    <source>
        <dbReference type="EMBL" id="BCB91057.1"/>
    </source>
</evidence>
<organism evidence="1 2">
    <name type="scientific">Phytohabitans suffuscus</name>
    <dbReference type="NCBI Taxonomy" id="624315"/>
    <lineage>
        <taxon>Bacteria</taxon>
        <taxon>Bacillati</taxon>
        <taxon>Actinomycetota</taxon>
        <taxon>Actinomycetes</taxon>
        <taxon>Micromonosporales</taxon>
        <taxon>Micromonosporaceae</taxon>
    </lineage>
</organism>
<dbReference type="KEGG" id="psuu:Psuf_083700"/>
<accession>A0A6F8YY32</accession>
<dbReference type="EMBL" id="AP022871">
    <property type="protein sequence ID" value="BCB91057.1"/>
    <property type="molecule type" value="Genomic_DNA"/>
</dbReference>
<keyword evidence="2" id="KW-1185">Reference proteome</keyword>
<reference evidence="1 2" key="1">
    <citation type="submission" date="2020-03" db="EMBL/GenBank/DDBJ databases">
        <title>Whole genome shotgun sequence of Phytohabitans suffuscus NBRC 105367.</title>
        <authorList>
            <person name="Komaki H."/>
            <person name="Tamura T."/>
        </authorList>
    </citation>
    <scope>NUCLEOTIDE SEQUENCE [LARGE SCALE GENOMIC DNA]</scope>
    <source>
        <strain evidence="1 2">NBRC 105367</strain>
    </source>
</reference>
<evidence type="ECO:0000313" key="2">
    <source>
        <dbReference type="Proteomes" id="UP000503011"/>
    </source>
</evidence>
<dbReference type="AlphaFoldDB" id="A0A6F8YY32"/>
<proteinExistence type="predicted"/>
<sequence length="60" mass="6755">MAVRLRTTTSEERGQIWAALGRPARLALFYEVDVAPIDLLADADGWGRVREHRIDYVDAA</sequence>
<gene>
    <name evidence="1" type="ORF">Psuf_083700</name>
</gene>
<reference evidence="1 2" key="2">
    <citation type="submission" date="2020-03" db="EMBL/GenBank/DDBJ databases">
        <authorList>
            <person name="Ichikawa N."/>
            <person name="Kimura A."/>
            <person name="Kitahashi Y."/>
            <person name="Uohara A."/>
        </authorList>
    </citation>
    <scope>NUCLEOTIDE SEQUENCE [LARGE SCALE GENOMIC DNA]</scope>
    <source>
        <strain evidence="1 2">NBRC 105367</strain>
    </source>
</reference>
<protein>
    <submittedName>
        <fullName evidence="1">Uncharacterized protein</fullName>
    </submittedName>
</protein>
<name>A0A6F8YY32_9ACTN</name>
<dbReference type="Proteomes" id="UP000503011">
    <property type="component" value="Chromosome"/>
</dbReference>